<dbReference type="Proteomes" id="UP000054144">
    <property type="component" value="Unassembled WGS sequence"/>
</dbReference>
<gene>
    <name evidence="2" type="ORF">FISHEDRAFT_51052</name>
</gene>
<keyword evidence="3" id="KW-1185">Reference proteome</keyword>
<evidence type="ECO:0000313" key="2">
    <source>
        <dbReference type="EMBL" id="KIY44620.1"/>
    </source>
</evidence>
<dbReference type="AlphaFoldDB" id="A0A0D7A1K8"/>
<name>A0A0D7A1K8_9AGAR</name>
<dbReference type="EMBL" id="KN882068">
    <property type="protein sequence ID" value="KIY44620.1"/>
    <property type="molecule type" value="Genomic_DNA"/>
</dbReference>
<dbReference type="Pfam" id="PF22999">
    <property type="entry name" value="LTN1_E3_ligase_6th"/>
    <property type="match status" value="1"/>
</dbReference>
<proteinExistence type="predicted"/>
<protein>
    <recommendedName>
        <fullName evidence="1">E3 ubiquitin-protein ligase listerin HEAT repeat region domain-containing protein</fullName>
    </recommendedName>
</protein>
<evidence type="ECO:0000313" key="3">
    <source>
        <dbReference type="Proteomes" id="UP000054144"/>
    </source>
</evidence>
<organism evidence="2 3">
    <name type="scientific">Fistulina hepatica ATCC 64428</name>
    <dbReference type="NCBI Taxonomy" id="1128425"/>
    <lineage>
        <taxon>Eukaryota</taxon>
        <taxon>Fungi</taxon>
        <taxon>Dikarya</taxon>
        <taxon>Basidiomycota</taxon>
        <taxon>Agaricomycotina</taxon>
        <taxon>Agaricomycetes</taxon>
        <taxon>Agaricomycetidae</taxon>
        <taxon>Agaricales</taxon>
        <taxon>Fistulinaceae</taxon>
        <taxon>Fistulina</taxon>
    </lineage>
</organism>
<accession>A0A0D7A1K8</accession>
<dbReference type="OrthoDB" id="6108at2759"/>
<sequence>SACRELLLALLQDLPPSLVDENTLPKMCHLVRDNSGVVQRMAYHFLQMTAKRRTEHLVIEAGVDTESVFKAELPMELMEMLQLQVTADEFEADEQYVFGLLLSWMILFDLFTDASMKVRSSYIEQLRDAKVVQTALMPNLVHLLRLDQGIAKSFKLDIWAVDEYYVQRELFRPL</sequence>
<feature type="non-terminal residue" evidence="2">
    <location>
        <position position="1"/>
    </location>
</feature>
<dbReference type="InterPro" id="IPR054477">
    <property type="entry name" value="LTN1_E3_ligase_6th"/>
</dbReference>
<reference evidence="2 3" key="1">
    <citation type="journal article" date="2015" name="Fungal Genet. Biol.">
        <title>Evolution of novel wood decay mechanisms in Agaricales revealed by the genome sequences of Fistulina hepatica and Cylindrobasidium torrendii.</title>
        <authorList>
            <person name="Floudas D."/>
            <person name="Held B.W."/>
            <person name="Riley R."/>
            <person name="Nagy L.G."/>
            <person name="Koehler G."/>
            <person name="Ransdell A.S."/>
            <person name="Younus H."/>
            <person name="Chow J."/>
            <person name="Chiniquy J."/>
            <person name="Lipzen A."/>
            <person name="Tritt A."/>
            <person name="Sun H."/>
            <person name="Haridas S."/>
            <person name="LaButti K."/>
            <person name="Ohm R.A."/>
            <person name="Kues U."/>
            <person name="Blanchette R.A."/>
            <person name="Grigoriev I.V."/>
            <person name="Minto R.E."/>
            <person name="Hibbett D.S."/>
        </authorList>
    </citation>
    <scope>NUCLEOTIDE SEQUENCE [LARGE SCALE GENOMIC DNA]</scope>
    <source>
        <strain evidence="2 3">ATCC 64428</strain>
    </source>
</reference>
<feature type="domain" description="E3 ubiquitin-protein ligase listerin HEAT repeat region" evidence="1">
    <location>
        <begin position="19"/>
        <end position="167"/>
    </location>
</feature>
<evidence type="ECO:0000259" key="1">
    <source>
        <dbReference type="Pfam" id="PF22999"/>
    </source>
</evidence>